<dbReference type="AlphaFoldDB" id="A0AAV3TZU9"/>
<comment type="caution">
    <text evidence="1">The sequence shown here is derived from an EMBL/GenBank/DDBJ whole genome shotgun (WGS) entry which is preliminary data.</text>
</comment>
<reference evidence="2" key="1">
    <citation type="journal article" date="2019" name="Int. J. Syst. Evol. Microbiol.">
        <title>The Global Catalogue of Microorganisms (GCM) 10K type strain sequencing project: providing services to taxonomists for standard genome sequencing and annotation.</title>
        <authorList>
            <consortium name="The Broad Institute Genomics Platform"/>
            <consortium name="The Broad Institute Genome Sequencing Center for Infectious Disease"/>
            <person name="Wu L."/>
            <person name="Ma J."/>
        </authorList>
    </citation>
    <scope>NUCLEOTIDE SEQUENCE [LARGE SCALE GENOMIC DNA]</scope>
    <source>
        <strain evidence="2">JCM 19134</strain>
    </source>
</reference>
<gene>
    <name evidence="1" type="ORF">GCM10025791_14170</name>
</gene>
<evidence type="ECO:0000313" key="1">
    <source>
        <dbReference type="EMBL" id="GAA4937622.1"/>
    </source>
</evidence>
<name>A0AAV3TZU9_9ALTE</name>
<sequence length="72" mass="7942">MWTNNVVVNQTYCTHHAENCWASIAGKGWIKIKTGNSDGVTNTFILLSAAKANGRNASVYIVDNLIERAYLL</sequence>
<evidence type="ECO:0000313" key="2">
    <source>
        <dbReference type="Proteomes" id="UP001409585"/>
    </source>
</evidence>
<accession>A0AAV3TZU9</accession>
<dbReference type="RefSeq" id="WP_345419285.1">
    <property type="nucleotide sequence ID" value="NZ_AP031496.1"/>
</dbReference>
<protein>
    <submittedName>
        <fullName evidence="1">Uncharacterized protein</fullName>
    </submittedName>
</protein>
<dbReference type="Proteomes" id="UP001409585">
    <property type="component" value="Unassembled WGS sequence"/>
</dbReference>
<dbReference type="EMBL" id="BAABLX010000009">
    <property type="protein sequence ID" value="GAA4937622.1"/>
    <property type="molecule type" value="Genomic_DNA"/>
</dbReference>
<proteinExistence type="predicted"/>
<keyword evidence="2" id="KW-1185">Reference proteome</keyword>
<organism evidence="1 2">
    <name type="scientific">Halioxenophilus aromaticivorans</name>
    <dbReference type="NCBI Taxonomy" id="1306992"/>
    <lineage>
        <taxon>Bacteria</taxon>
        <taxon>Pseudomonadati</taxon>
        <taxon>Pseudomonadota</taxon>
        <taxon>Gammaproteobacteria</taxon>
        <taxon>Alteromonadales</taxon>
        <taxon>Alteromonadaceae</taxon>
        <taxon>Halioxenophilus</taxon>
    </lineage>
</organism>